<dbReference type="InterPro" id="IPR001509">
    <property type="entry name" value="Epimerase_deHydtase"/>
</dbReference>
<dbReference type="PANTHER" id="PTHR43245:SF23">
    <property type="entry name" value="NAD(P)-BINDING DOMAIN-CONTAINING PROTEIN"/>
    <property type="match status" value="1"/>
</dbReference>
<dbReference type="InterPro" id="IPR036291">
    <property type="entry name" value="NAD(P)-bd_dom_sf"/>
</dbReference>
<gene>
    <name evidence="2" type="ORF">NG895_15660</name>
</gene>
<protein>
    <submittedName>
        <fullName evidence="2">SDR family oxidoreductase</fullName>
    </submittedName>
</protein>
<sequence length="336" mass="36659">MSNVLVTGHLGYIGAHLVEVLQAAGHTVTGCDLGLFSGCNWKPLTAPDKEILGDVANLTEQDLDGIDAICHLAAISNDPMGDLDPGITLQVNRDASVELARRAKAAGVERFLFSGSCSVYGAGDKLDLTETDPLRPLTAYAQSKIESEELIGRLAGDGFSPAYLRNATAYGDSPMLRIDLVVNNLLASALSYGEIRIKSDGSPWRPLIHCRDIARAFLAFVEAPVESIHNQAINIGGNSENYQVRNVGDLVQELIPKASIVYTGEVGEDPRNYRVSFDKLSQALPDFELEYDLRRGMEELHKSMVDHGFSAADFEGDQFVRLRTLRKQLDKLTRVA</sequence>
<dbReference type="RefSeq" id="WP_252853463.1">
    <property type="nucleotide sequence ID" value="NZ_JAMXLR010000055.1"/>
</dbReference>
<keyword evidence="3" id="KW-1185">Reference proteome</keyword>
<organism evidence="2 3">
    <name type="scientific">Aeoliella straminimaris</name>
    <dbReference type="NCBI Taxonomy" id="2954799"/>
    <lineage>
        <taxon>Bacteria</taxon>
        <taxon>Pseudomonadati</taxon>
        <taxon>Planctomycetota</taxon>
        <taxon>Planctomycetia</taxon>
        <taxon>Pirellulales</taxon>
        <taxon>Lacipirellulaceae</taxon>
        <taxon>Aeoliella</taxon>
    </lineage>
</organism>
<dbReference type="Pfam" id="PF01370">
    <property type="entry name" value="Epimerase"/>
    <property type="match status" value="1"/>
</dbReference>
<feature type="domain" description="NAD-dependent epimerase/dehydratase" evidence="1">
    <location>
        <begin position="4"/>
        <end position="236"/>
    </location>
</feature>
<name>A0A9X2FBT5_9BACT</name>
<dbReference type="CDD" id="cd08946">
    <property type="entry name" value="SDR_e"/>
    <property type="match status" value="1"/>
</dbReference>
<dbReference type="EMBL" id="JAMXLR010000055">
    <property type="protein sequence ID" value="MCO6045348.1"/>
    <property type="molecule type" value="Genomic_DNA"/>
</dbReference>
<reference evidence="2" key="1">
    <citation type="submission" date="2022-06" db="EMBL/GenBank/DDBJ databases">
        <title>Aeoliella straminimaris, a novel planctomycete from sediments.</title>
        <authorList>
            <person name="Vitorino I.R."/>
            <person name="Lage O.M."/>
        </authorList>
    </citation>
    <scope>NUCLEOTIDE SEQUENCE</scope>
    <source>
        <strain evidence="2">ICT_H6.2</strain>
    </source>
</reference>
<proteinExistence type="predicted"/>
<dbReference type="Proteomes" id="UP001155241">
    <property type="component" value="Unassembled WGS sequence"/>
</dbReference>
<dbReference type="SUPFAM" id="SSF51735">
    <property type="entry name" value="NAD(P)-binding Rossmann-fold domains"/>
    <property type="match status" value="1"/>
</dbReference>
<evidence type="ECO:0000313" key="2">
    <source>
        <dbReference type="EMBL" id="MCO6045348.1"/>
    </source>
</evidence>
<dbReference type="AlphaFoldDB" id="A0A9X2FBT5"/>
<dbReference type="Gene3D" id="3.40.50.720">
    <property type="entry name" value="NAD(P)-binding Rossmann-like Domain"/>
    <property type="match status" value="1"/>
</dbReference>
<dbReference type="InterPro" id="IPR050177">
    <property type="entry name" value="Lipid_A_modif_metabolic_enz"/>
</dbReference>
<evidence type="ECO:0000313" key="3">
    <source>
        <dbReference type="Proteomes" id="UP001155241"/>
    </source>
</evidence>
<accession>A0A9X2FBT5</accession>
<evidence type="ECO:0000259" key="1">
    <source>
        <dbReference type="Pfam" id="PF01370"/>
    </source>
</evidence>
<dbReference type="PANTHER" id="PTHR43245">
    <property type="entry name" value="BIFUNCTIONAL POLYMYXIN RESISTANCE PROTEIN ARNA"/>
    <property type="match status" value="1"/>
</dbReference>
<comment type="caution">
    <text evidence="2">The sequence shown here is derived from an EMBL/GenBank/DDBJ whole genome shotgun (WGS) entry which is preliminary data.</text>
</comment>